<keyword evidence="2" id="KW-1185">Reference proteome</keyword>
<evidence type="ECO:0000313" key="1">
    <source>
        <dbReference type="EMBL" id="GMA87669.1"/>
    </source>
</evidence>
<accession>A0ABQ6JJV8</accession>
<name>A0ABQ6JJV8_9ACTN</name>
<dbReference type="Gene3D" id="3.40.50.150">
    <property type="entry name" value="Vaccinia Virus protein VP39"/>
    <property type="match status" value="1"/>
</dbReference>
<dbReference type="SUPFAM" id="SSF53335">
    <property type="entry name" value="S-adenosyl-L-methionine-dependent methyltransferases"/>
    <property type="match status" value="1"/>
</dbReference>
<proteinExistence type="predicted"/>
<dbReference type="EMBL" id="BSUZ01000001">
    <property type="protein sequence ID" value="GMA87669.1"/>
    <property type="molecule type" value="Genomic_DNA"/>
</dbReference>
<reference evidence="2" key="1">
    <citation type="journal article" date="2019" name="Int. J. Syst. Evol. Microbiol.">
        <title>The Global Catalogue of Microorganisms (GCM) 10K type strain sequencing project: providing services to taxonomists for standard genome sequencing and annotation.</title>
        <authorList>
            <consortium name="The Broad Institute Genomics Platform"/>
            <consortium name="The Broad Institute Genome Sequencing Center for Infectious Disease"/>
            <person name="Wu L."/>
            <person name="Ma J."/>
        </authorList>
    </citation>
    <scope>NUCLEOTIDE SEQUENCE [LARGE SCALE GENOMIC DNA]</scope>
    <source>
        <strain evidence="2">NBRC 108730</strain>
    </source>
</reference>
<evidence type="ECO:0008006" key="3">
    <source>
        <dbReference type="Google" id="ProtNLM"/>
    </source>
</evidence>
<dbReference type="InterPro" id="IPR029063">
    <property type="entry name" value="SAM-dependent_MTases_sf"/>
</dbReference>
<comment type="caution">
    <text evidence="1">The sequence shown here is derived from an EMBL/GenBank/DDBJ whole genome shotgun (WGS) entry which is preliminary data.</text>
</comment>
<evidence type="ECO:0000313" key="2">
    <source>
        <dbReference type="Proteomes" id="UP001157017"/>
    </source>
</evidence>
<sequence>MPGDWPEGRFDLVVLSEVAYYCAGPDLDALVARAVEALAPGGVLAACHWRHAVADYPTSGDEVHERLRAHPDLAVLAEHVEEDFRLDVLVPPPAVSVARATGLLP</sequence>
<dbReference type="Proteomes" id="UP001157017">
    <property type="component" value="Unassembled WGS sequence"/>
</dbReference>
<organism evidence="1 2">
    <name type="scientific">Angustibacter aerolatus</name>
    <dbReference type="NCBI Taxonomy" id="1162965"/>
    <lineage>
        <taxon>Bacteria</taxon>
        <taxon>Bacillati</taxon>
        <taxon>Actinomycetota</taxon>
        <taxon>Actinomycetes</taxon>
        <taxon>Kineosporiales</taxon>
        <taxon>Kineosporiaceae</taxon>
    </lineage>
</organism>
<protein>
    <recommendedName>
        <fullName evidence="3">Methyltransferase type 11 domain-containing protein</fullName>
    </recommendedName>
</protein>
<gene>
    <name evidence="1" type="ORF">GCM10025868_29190</name>
</gene>